<dbReference type="Proteomes" id="UP000749559">
    <property type="component" value="Unassembled WGS sequence"/>
</dbReference>
<feature type="compositionally biased region" description="Polar residues" evidence="1">
    <location>
        <begin position="135"/>
        <end position="144"/>
    </location>
</feature>
<evidence type="ECO:0000259" key="2">
    <source>
        <dbReference type="PROSITE" id="PS50234"/>
    </source>
</evidence>
<feature type="domain" description="VWFA" evidence="2">
    <location>
        <begin position="197"/>
        <end position="388"/>
    </location>
</feature>
<sequence length="396" mass="42723">MASNRFEINEEPNAQPRTTTYNGDYAVIAIILEIDNAVVPAGVTSTSTESPSTETTTETSSGTNDATETSSGTTEATEASSGTNEATEASSGTTEATEASSGTNEATEASSGTTESTIETSSYISDMTTVRVEEQTTTSTTNELDGTVVPAIPDGGLPDGGLPDGGLPDGGLPDGGLPDLPGGGDGGARDCVSIGRDIVFACDTSFSVSLEDQDAVRQFLNNLIDELAISKEDSQVGMLMYNKHALHGFYLNDHYDNEAIKTTINTFFEEPRDRKSRTDRMFKAVNETYFRKANGDRKRFKNALVVFTDGFTRRAARASVATRIANHLKNKRDVDIFIIGLENEIRNGAINMVELETYASTPLDEHLFTPSREELRDKFFAKSFQQMLQPCTETSP</sequence>
<dbReference type="InterPro" id="IPR036465">
    <property type="entry name" value="vWFA_dom_sf"/>
</dbReference>
<dbReference type="EMBL" id="CAIIXF020000001">
    <property type="protein sequence ID" value="CAH1772219.1"/>
    <property type="molecule type" value="Genomic_DNA"/>
</dbReference>
<comment type="caution">
    <text evidence="3">The sequence shown here is derived from an EMBL/GenBank/DDBJ whole genome shotgun (WGS) entry which is preliminary data.</text>
</comment>
<dbReference type="PANTHER" id="PTHR24020">
    <property type="entry name" value="COLLAGEN ALPHA"/>
    <property type="match status" value="1"/>
</dbReference>
<feature type="compositionally biased region" description="Gly residues" evidence="1">
    <location>
        <begin position="157"/>
        <end position="174"/>
    </location>
</feature>
<evidence type="ECO:0000313" key="3">
    <source>
        <dbReference type="EMBL" id="CAH1772219.1"/>
    </source>
</evidence>
<evidence type="ECO:0000313" key="4">
    <source>
        <dbReference type="Proteomes" id="UP000749559"/>
    </source>
</evidence>
<organism evidence="3 4">
    <name type="scientific">Owenia fusiformis</name>
    <name type="common">Polychaete worm</name>
    <dbReference type="NCBI Taxonomy" id="6347"/>
    <lineage>
        <taxon>Eukaryota</taxon>
        <taxon>Metazoa</taxon>
        <taxon>Spiralia</taxon>
        <taxon>Lophotrochozoa</taxon>
        <taxon>Annelida</taxon>
        <taxon>Polychaeta</taxon>
        <taxon>Sedentaria</taxon>
        <taxon>Canalipalpata</taxon>
        <taxon>Sabellida</taxon>
        <taxon>Oweniida</taxon>
        <taxon>Oweniidae</taxon>
        <taxon>Owenia</taxon>
    </lineage>
</organism>
<name>A0A8S4MTS6_OWEFU</name>
<dbReference type="InterPro" id="IPR050525">
    <property type="entry name" value="ECM_Assembly_Org"/>
</dbReference>
<dbReference type="Pfam" id="PF00092">
    <property type="entry name" value="VWA"/>
    <property type="match status" value="1"/>
</dbReference>
<reference evidence="3" key="1">
    <citation type="submission" date="2022-03" db="EMBL/GenBank/DDBJ databases">
        <authorList>
            <person name="Martin C."/>
        </authorList>
    </citation>
    <scope>NUCLEOTIDE SEQUENCE</scope>
</reference>
<evidence type="ECO:0000256" key="1">
    <source>
        <dbReference type="SAM" id="MobiDB-lite"/>
    </source>
</evidence>
<keyword evidence="4" id="KW-1185">Reference proteome</keyword>
<accession>A0A8S4MTS6</accession>
<dbReference type="OrthoDB" id="5965743at2759"/>
<dbReference type="SUPFAM" id="SSF53300">
    <property type="entry name" value="vWA-like"/>
    <property type="match status" value="1"/>
</dbReference>
<dbReference type="AlphaFoldDB" id="A0A8S4MTS6"/>
<dbReference type="PANTHER" id="PTHR24020:SF20">
    <property type="entry name" value="PH DOMAIN-CONTAINING PROTEIN"/>
    <property type="match status" value="1"/>
</dbReference>
<protein>
    <recommendedName>
        <fullName evidence="2">VWFA domain-containing protein</fullName>
    </recommendedName>
</protein>
<feature type="region of interest" description="Disordered" evidence="1">
    <location>
        <begin position="43"/>
        <end position="184"/>
    </location>
</feature>
<feature type="compositionally biased region" description="Low complexity" evidence="1">
    <location>
        <begin position="44"/>
        <end position="125"/>
    </location>
</feature>
<dbReference type="InterPro" id="IPR002035">
    <property type="entry name" value="VWF_A"/>
</dbReference>
<proteinExistence type="predicted"/>
<dbReference type="Gene3D" id="3.40.50.410">
    <property type="entry name" value="von Willebrand factor, type A domain"/>
    <property type="match status" value="1"/>
</dbReference>
<dbReference type="PROSITE" id="PS50234">
    <property type="entry name" value="VWFA"/>
    <property type="match status" value="1"/>
</dbReference>
<dbReference type="CDD" id="cd01450">
    <property type="entry name" value="vWFA_subfamily_ECM"/>
    <property type="match status" value="1"/>
</dbReference>
<dbReference type="SMART" id="SM00327">
    <property type="entry name" value="VWA"/>
    <property type="match status" value="1"/>
</dbReference>
<gene>
    <name evidence="3" type="ORF">OFUS_LOCUS11</name>
</gene>